<dbReference type="RefSeq" id="WP_243646976.1">
    <property type="nucleotide sequence ID" value="NZ_SLXK01000007.1"/>
</dbReference>
<dbReference type="GO" id="GO:0005506">
    <property type="term" value="F:iron ion binding"/>
    <property type="evidence" value="ECO:0007669"/>
    <property type="project" value="InterPro"/>
</dbReference>
<name>A0A4R2P7F9_9BACL</name>
<keyword evidence="5" id="KW-1185">Reference proteome</keyword>
<protein>
    <recommendedName>
        <fullName evidence="6">Cytochrome P450</fullName>
    </recommendedName>
</protein>
<dbReference type="Proteomes" id="UP000295416">
    <property type="component" value="Unassembled WGS sequence"/>
</dbReference>
<dbReference type="GO" id="GO:0020037">
    <property type="term" value="F:heme binding"/>
    <property type="evidence" value="ECO:0007669"/>
    <property type="project" value="InterPro"/>
</dbReference>
<dbReference type="Gene3D" id="1.10.630.10">
    <property type="entry name" value="Cytochrome P450"/>
    <property type="match status" value="1"/>
</dbReference>
<accession>A0A4R2P7F9</accession>
<keyword evidence="2" id="KW-0349">Heme</keyword>
<evidence type="ECO:0000313" key="4">
    <source>
        <dbReference type="EMBL" id="TCP29921.1"/>
    </source>
</evidence>
<dbReference type="GO" id="GO:0004497">
    <property type="term" value="F:monooxygenase activity"/>
    <property type="evidence" value="ECO:0007669"/>
    <property type="project" value="UniProtKB-KW"/>
</dbReference>
<dbReference type="EMBL" id="SLXK01000007">
    <property type="protein sequence ID" value="TCP29921.1"/>
    <property type="molecule type" value="Genomic_DNA"/>
</dbReference>
<evidence type="ECO:0000256" key="2">
    <source>
        <dbReference type="ARBA" id="ARBA00022617"/>
    </source>
</evidence>
<dbReference type="PANTHER" id="PTHR46696">
    <property type="entry name" value="P450, PUTATIVE (EUROFUNG)-RELATED"/>
    <property type="match status" value="1"/>
</dbReference>
<sequence length="127" mass="14489">MPDGQYAWIVTLYDDAVAVLKDDRLIKDPASLFENEEERVAYKLESGVFMNTMLFSDMPDHRRLRGLVHQGFTPRMIKGLRGRIQEITGELLDDIQKKNNMNVILKTVISSVSGQIHWSKPATTPTK</sequence>
<keyword evidence="3" id="KW-0560">Oxidoreductase</keyword>
<comment type="caution">
    <text evidence="4">The sequence shown here is derived from an EMBL/GenBank/DDBJ whole genome shotgun (WGS) entry which is preliminary data.</text>
</comment>
<comment type="similarity">
    <text evidence="1">Belongs to the cytochrome P450 family.</text>
</comment>
<evidence type="ECO:0008006" key="6">
    <source>
        <dbReference type="Google" id="ProtNLM"/>
    </source>
</evidence>
<dbReference type="SUPFAM" id="SSF48264">
    <property type="entry name" value="Cytochrome P450"/>
    <property type="match status" value="1"/>
</dbReference>
<reference evidence="4 5" key="1">
    <citation type="submission" date="2019-03" db="EMBL/GenBank/DDBJ databases">
        <title>Genomic Encyclopedia of Type Strains, Phase IV (KMG-IV): sequencing the most valuable type-strain genomes for metagenomic binning, comparative biology and taxonomic classification.</title>
        <authorList>
            <person name="Goeker M."/>
        </authorList>
    </citation>
    <scope>NUCLEOTIDE SEQUENCE [LARGE SCALE GENOMIC DNA]</scope>
    <source>
        <strain evidence="4 5">DSM 19377</strain>
    </source>
</reference>
<dbReference type="PANTHER" id="PTHR46696:SF1">
    <property type="entry name" value="CYTOCHROME P450 YJIB-RELATED"/>
    <property type="match status" value="1"/>
</dbReference>
<evidence type="ECO:0000256" key="3">
    <source>
        <dbReference type="ARBA" id="ARBA00023033"/>
    </source>
</evidence>
<proteinExistence type="inferred from homology"/>
<evidence type="ECO:0000256" key="1">
    <source>
        <dbReference type="ARBA" id="ARBA00010617"/>
    </source>
</evidence>
<dbReference type="GO" id="GO:0016705">
    <property type="term" value="F:oxidoreductase activity, acting on paired donors, with incorporation or reduction of molecular oxygen"/>
    <property type="evidence" value="ECO:0007669"/>
    <property type="project" value="InterPro"/>
</dbReference>
<keyword evidence="3" id="KW-0503">Monooxygenase</keyword>
<keyword evidence="2" id="KW-0408">Iron</keyword>
<dbReference type="AlphaFoldDB" id="A0A4R2P7F9"/>
<evidence type="ECO:0000313" key="5">
    <source>
        <dbReference type="Proteomes" id="UP000295416"/>
    </source>
</evidence>
<keyword evidence="2" id="KW-0479">Metal-binding</keyword>
<dbReference type="InterPro" id="IPR036396">
    <property type="entry name" value="Cyt_P450_sf"/>
</dbReference>
<gene>
    <name evidence="4" type="ORF">EV207_10715</name>
</gene>
<organism evidence="4 5">
    <name type="scientific">Scopulibacillus darangshiensis</name>
    <dbReference type="NCBI Taxonomy" id="442528"/>
    <lineage>
        <taxon>Bacteria</taxon>
        <taxon>Bacillati</taxon>
        <taxon>Bacillota</taxon>
        <taxon>Bacilli</taxon>
        <taxon>Bacillales</taxon>
        <taxon>Sporolactobacillaceae</taxon>
        <taxon>Scopulibacillus</taxon>
    </lineage>
</organism>